<evidence type="ECO:0000313" key="3">
    <source>
        <dbReference type="EMBL" id="MBL6078827.1"/>
    </source>
</evidence>
<dbReference type="InterPro" id="IPR001343">
    <property type="entry name" value="Hemolysn_Ca-bd"/>
</dbReference>
<comment type="caution">
    <text evidence="3">The sequence shown here is derived from an EMBL/GenBank/DDBJ whole genome shotgun (WGS) entry which is preliminary data.</text>
</comment>
<dbReference type="RefSeq" id="WP_202832095.1">
    <property type="nucleotide sequence ID" value="NZ_JAETWB010000004.1"/>
</dbReference>
<keyword evidence="4" id="KW-1185">Reference proteome</keyword>
<dbReference type="Proteomes" id="UP000660885">
    <property type="component" value="Unassembled WGS sequence"/>
</dbReference>
<sequence>MAFRNGTAGPDSLLGTTEDDLILGGAGDDRIEVLPGNDVILAGSGNDTIFGDNFFGGGSFGGPLPPPYNSGDVLPGRNLILAGAGNDLIGAGFGADTVFGGDGNDSINGYGVFGGSPSGSIGVVGADGADLLFGGAGNDTIDGGGGADQIYGGADNDAIDGGRGVDRLYGGVGDDRLRGEEGADRLTGGAGADTFVYVREFPFGDIEAGVGPGARDVILDFCQSVDRIDLRGYANTFAPDRESVFLGEGEFGASLGLQVRTVIEEGRTIVQLAAVFGNPPPDFPVPTPSGPNGEIELNGVYDLTAADFILS</sequence>
<name>A0ABS1U2E3_9PROT</name>
<keyword evidence="2" id="KW-0964">Secreted</keyword>
<evidence type="ECO:0000313" key="4">
    <source>
        <dbReference type="Proteomes" id="UP000660885"/>
    </source>
</evidence>
<reference evidence="3 4" key="1">
    <citation type="submission" date="2021-01" db="EMBL/GenBank/DDBJ databases">
        <title>Belnapia mucosa sp. nov. and Belnapia arida sp. nov., isolated from the Tabernas Desert (Almeria, Spain).</title>
        <authorList>
            <person name="Molina-Menor E."/>
            <person name="Vidal-Verdu A."/>
            <person name="Calonge A."/>
            <person name="Satari L."/>
            <person name="Pereto J."/>
            <person name="Porcar M."/>
        </authorList>
    </citation>
    <scope>NUCLEOTIDE SEQUENCE [LARGE SCALE GENOMIC DNA]</scope>
    <source>
        <strain evidence="3 4">T18</strain>
    </source>
</reference>
<proteinExistence type="predicted"/>
<gene>
    <name evidence="3" type="ORF">JMJ56_12480</name>
</gene>
<dbReference type="PROSITE" id="PS00330">
    <property type="entry name" value="HEMOLYSIN_CALCIUM"/>
    <property type="match status" value="2"/>
</dbReference>
<dbReference type="PANTHER" id="PTHR38340:SF1">
    <property type="entry name" value="S-LAYER PROTEIN"/>
    <property type="match status" value="1"/>
</dbReference>
<evidence type="ECO:0000256" key="1">
    <source>
        <dbReference type="ARBA" id="ARBA00004613"/>
    </source>
</evidence>
<accession>A0ABS1U2E3</accession>
<dbReference type="PRINTS" id="PR00313">
    <property type="entry name" value="CABNDNGRPT"/>
</dbReference>
<evidence type="ECO:0000256" key="2">
    <source>
        <dbReference type="ARBA" id="ARBA00022525"/>
    </source>
</evidence>
<dbReference type="Pfam" id="PF00353">
    <property type="entry name" value="HemolysinCabind"/>
    <property type="match status" value="4"/>
</dbReference>
<protein>
    <recommendedName>
        <fullName evidence="5">Hemolysin-type calcium-binding repeat-containing protein</fullName>
    </recommendedName>
</protein>
<dbReference type="PANTHER" id="PTHR38340">
    <property type="entry name" value="S-LAYER PROTEIN"/>
    <property type="match status" value="1"/>
</dbReference>
<dbReference type="SUPFAM" id="SSF51120">
    <property type="entry name" value="beta-Roll"/>
    <property type="match status" value="2"/>
</dbReference>
<dbReference type="Gene3D" id="2.150.10.10">
    <property type="entry name" value="Serralysin-like metalloprotease, C-terminal"/>
    <property type="match status" value="2"/>
</dbReference>
<dbReference type="InterPro" id="IPR011049">
    <property type="entry name" value="Serralysin-like_metalloprot_C"/>
</dbReference>
<dbReference type="EMBL" id="JAETWB010000004">
    <property type="protein sequence ID" value="MBL6078827.1"/>
    <property type="molecule type" value="Genomic_DNA"/>
</dbReference>
<evidence type="ECO:0008006" key="5">
    <source>
        <dbReference type="Google" id="ProtNLM"/>
    </source>
</evidence>
<organism evidence="3 4">
    <name type="scientific">Belnapia arida</name>
    <dbReference type="NCBI Taxonomy" id="2804533"/>
    <lineage>
        <taxon>Bacteria</taxon>
        <taxon>Pseudomonadati</taxon>
        <taxon>Pseudomonadota</taxon>
        <taxon>Alphaproteobacteria</taxon>
        <taxon>Acetobacterales</taxon>
        <taxon>Roseomonadaceae</taxon>
        <taxon>Belnapia</taxon>
    </lineage>
</organism>
<dbReference type="InterPro" id="IPR050557">
    <property type="entry name" value="RTX_toxin/Mannuronan_C5-epim"/>
</dbReference>
<dbReference type="InterPro" id="IPR018511">
    <property type="entry name" value="Hemolysin-typ_Ca-bd_CS"/>
</dbReference>
<comment type="subcellular location">
    <subcellularLocation>
        <location evidence="1">Secreted</location>
    </subcellularLocation>
</comment>